<reference evidence="2 3" key="1">
    <citation type="submission" date="2023-08" db="EMBL/GenBank/DDBJ databases">
        <authorList>
            <person name="Palmer J.M."/>
        </authorList>
    </citation>
    <scope>NUCLEOTIDE SEQUENCE [LARGE SCALE GENOMIC DNA]</scope>
    <source>
        <strain evidence="2 3">TWF481</strain>
    </source>
</reference>
<accession>A0AAV9VRK8</accession>
<evidence type="ECO:0000256" key="1">
    <source>
        <dbReference type="SAM" id="MobiDB-lite"/>
    </source>
</evidence>
<organism evidence="2 3">
    <name type="scientific">Arthrobotrys musiformis</name>
    <dbReference type="NCBI Taxonomy" id="47236"/>
    <lineage>
        <taxon>Eukaryota</taxon>
        <taxon>Fungi</taxon>
        <taxon>Dikarya</taxon>
        <taxon>Ascomycota</taxon>
        <taxon>Pezizomycotina</taxon>
        <taxon>Orbiliomycetes</taxon>
        <taxon>Orbiliales</taxon>
        <taxon>Orbiliaceae</taxon>
        <taxon>Arthrobotrys</taxon>
    </lineage>
</organism>
<proteinExistence type="predicted"/>
<name>A0AAV9VRK8_9PEZI</name>
<evidence type="ECO:0000313" key="3">
    <source>
        <dbReference type="Proteomes" id="UP001370758"/>
    </source>
</evidence>
<dbReference type="AlphaFoldDB" id="A0AAV9VRK8"/>
<feature type="region of interest" description="Disordered" evidence="1">
    <location>
        <begin position="119"/>
        <end position="164"/>
    </location>
</feature>
<feature type="compositionally biased region" description="Polar residues" evidence="1">
    <location>
        <begin position="147"/>
        <end position="164"/>
    </location>
</feature>
<comment type="caution">
    <text evidence="2">The sequence shown here is derived from an EMBL/GenBank/DDBJ whole genome shotgun (WGS) entry which is preliminary data.</text>
</comment>
<evidence type="ECO:0000313" key="2">
    <source>
        <dbReference type="EMBL" id="KAK6495139.1"/>
    </source>
</evidence>
<keyword evidence="3" id="KW-1185">Reference proteome</keyword>
<gene>
    <name evidence="2" type="ORF">TWF481_003167</name>
</gene>
<dbReference type="EMBL" id="JAVHJL010000013">
    <property type="protein sequence ID" value="KAK6495139.1"/>
    <property type="molecule type" value="Genomic_DNA"/>
</dbReference>
<protein>
    <submittedName>
        <fullName evidence="2">Uncharacterized protein</fullName>
    </submittedName>
</protein>
<sequence length="196" mass="21255">MCWNILIGRCSHPEPLPDFFPSPTSCPCNTFRTSWSASSCGPCKNFLVDATIDQIEFIDAQLYNRNVTYFLQTSNEFGVKYDRLPERIAEWVALPNHVRFTVNDRGTLLEGVGNRCGNGVPIVDDTDGDDNRDVDGDGGDSEDSGSTLVGSGPRSTGSENGNTTVEAGTILDNIEDEAIVQAVLSIMLEDEVDNAA</sequence>
<dbReference type="Proteomes" id="UP001370758">
    <property type="component" value="Unassembled WGS sequence"/>
</dbReference>